<reference evidence="4" key="1">
    <citation type="submission" date="2020-05" db="EMBL/GenBank/DDBJ databases">
        <title>Phylogenomic resolution of chytrid fungi.</title>
        <authorList>
            <person name="Stajich J.E."/>
            <person name="Amses K."/>
            <person name="Simmons R."/>
            <person name="Seto K."/>
            <person name="Myers J."/>
            <person name="Bonds A."/>
            <person name="Quandt C.A."/>
            <person name="Barry K."/>
            <person name="Liu P."/>
            <person name="Grigoriev I."/>
            <person name="Longcore J.E."/>
            <person name="James T.Y."/>
        </authorList>
    </citation>
    <scope>NUCLEOTIDE SEQUENCE</scope>
    <source>
        <strain evidence="4">PLAUS21</strain>
    </source>
</reference>
<dbReference type="Pfam" id="PF01125">
    <property type="entry name" value="BUD31"/>
    <property type="match status" value="1"/>
</dbReference>
<dbReference type="EMBL" id="JADGKB010000027">
    <property type="protein sequence ID" value="KAJ3258479.1"/>
    <property type="molecule type" value="Genomic_DNA"/>
</dbReference>
<protein>
    <submittedName>
        <fullName evidence="4">Component of the SF3b subcomplex of the U2 snRNP</fullName>
    </submittedName>
</protein>
<evidence type="ECO:0000256" key="1">
    <source>
        <dbReference type="ARBA" id="ARBA00004123"/>
    </source>
</evidence>
<accession>A0AAD5UHS1</accession>
<dbReference type="PANTHER" id="PTHR19411">
    <property type="entry name" value="PROTEIN BUD31-RELATED"/>
    <property type="match status" value="1"/>
</dbReference>
<dbReference type="GO" id="GO:0000398">
    <property type="term" value="P:mRNA splicing, via spliceosome"/>
    <property type="evidence" value="ECO:0007669"/>
    <property type="project" value="TreeGrafter"/>
</dbReference>
<dbReference type="AlphaFoldDB" id="A0AAD5UHS1"/>
<sequence>MPKVKRGTKPPPDGWEDIEPTLMELGRKMREAENEPSEGKRKTEVSWPIFRLHHQRTRYVYEMYYKRNAISKELYDYCIKQKYADAALIAKWKKVLDN</sequence>
<dbReference type="PRINTS" id="PR00322">
    <property type="entry name" value="G10"/>
</dbReference>
<keyword evidence="3" id="KW-0539">Nucleus</keyword>
<dbReference type="PANTHER" id="PTHR19411:SF0">
    <property type="entry name" value="PROTEIN BUD31 HOMOLOG"/>
    <property type="match status" value="1"/>
</dbReference>
<evidence type="ECO:0000256" key="2">
    <source>
        <dbReference type="ARBA" id="ARBA00005287"/>
    </source>
</evidence>
<keyword evidence="5" id="KW-1185">Reference proteome</keyword>
<organism evidence="4 5">
    <name type="scientific">Boothiomyces macroporosus</name>
    <dbReference type="NCBI Taxonomy" id="261099"/>
    <lineage>
        <taxon>Eukaryota</taxon>
        <taxon>Fungi</taxon>
        <taxon>Fungi incertae sedis</taxon>
        <taxon>Chytridiomycota</taxon>
        <taxon>Chytridiomycota incertae sedis</taxon>
        <taxon>Chytridiomycetes</taxon>
        <taxon>Rhizophydiales</taxon>
        <taxon>Terramycetaceae</taxon>
        <taxon>Boothiomyces</taxon>
    </lineage>
</organism>
<gene>
    <name evidence="4" type="primary">BUD31</name>
    <name evidence="4" type="ORF">HK103_003601</name>
</gene>
<comment type="subcellular location">
    <subcellularLocation>
        <location evidence="1">Nucleus</location>
    </subcellularLocation>
</comment>
<evidence type="ECO:0000313" key="4">
    <source>
        <dbReference type="EMBL" id="KAJ3258479.1"/>
    </source>
</evidence>
<name>A0AAD5UHS1_9FUNG</name>
<evidence type="ECO:0000256" key="3">
    <source>
        <dbReference type="ARBA" id="ARBA00023242"/>
    </source>
</evidence>
<dbReference type="InterPro" id="IPR001748">
    <property type="entry name" value="BUD31"/>
</dbReference>
<proteinExistence type="inferred from homology"/>
<evidence type="ECO:0000313" key="5">
    <source>
        <dbReference type="Proteomes" id="UP001210925"/>
    </source>
</evidence>
<comment type="similarity">
    <text evidence="2">Belongs to the BUD31 (G10) family.</text>
</comment>
<dbReference type="Proteomes" id="UP001210925">
    <property type="component" value="Unassembled WGS sequence"/>
</dbReference>
<dbReference type="GO" id="GO:0005681">
    <property type="term" value="C:spliceosomal complex"/>
    <property type="evidence" value="ECO:0007669"/>
    <property type="project" value="TreeGrafter"/>
</dbReference>
<comment type="caution">
    <text evidence="4">The sequence shown here is derived from an EMBL/GenBank/DDBJ whole genome shotgun (WGS) entry which is preliminary data.</text>
</comment>